<keyword evidence="1" id="KW-0175">Coiled coil</keyword>
<dbReference type="InterPro" id="IPR050445">
    <property type="entry name" value="Bact_polysacc_biosynth/exp"/>
</dbReference>
<protein>
    <submittedName>
        <fullName evidence="4">Sugar transporter</fullName>
    </submittedName>
</protein>
<feature type="transmembrane region" description="Helical" evidence="3">
    <location>
        <begin position="88"/>
        <end position="109"/>
    </location>
</feature>
<dbReference type="Proteomes" id="UP000503336">
    <property type="component" value="Chromosome"/>
</dbReference>
<evidence type="ECO:0000256" key="3">
    <source>
        <dbReference type="SAM" id="Phobius"/>
    </source>
</evidence>
<sequence>MTDKKAESAPLRSVGDAVFTAPPLKGQTKSAVAAPARRAGGAVKSDPKPQPLAGQGGGNGPGRIVARRPGPPRRPLGQTRARFRFRHWLLVVSFVLFVVAPSAFVNWYLHFRAVDQYASQLAFTIQSDDGPTLSTLGAIFGGSSGAVADDAEVLYGYIQSQNLVEKLQDELDLRTIYNRPQATDWWYSLGDDPSIEALTEYWKSMVLVSFDAGIVEVEVRAFDPQDAQTIAKAVLKESTLLINRLSAEAREDALRDARVYLEEAVDHLRDVRLRLTELRASEQRVDPSLDVQALMQRIGELEAKLTTEQLKFDQLRQFADESDSRVVSAERRIRSLEAAISEERAKLASNGAGETLSEAVGKFEELTVDRELAEQAYAVALASFENAKGEARRQQRYLSAHVAPTLAQTAEYPERYMLGGLSFVFLFMGWVVLVMIAYNIKDRR</sequence>
<gene>
    <name evidence="4" type="ORF">G5B40_10340</name>
</gene>
<reference evidence="4 5" key="1">
    <citation type="submission" date="2020-02" db="EMBL/GenBank/DDBJ databases">
        <title>complete genome sequence of Rhodobacteraceae bacterium.</title>
        <authorList>
            <person name="Park J."/>
            <person name="Kim Y.-S."/>
            <person name="Kim K.-H."/>
        </authorList>
    </citation>
    <scope>NUCLEOTIDE SEQUENCE [LARGE SCALE GENOMIC DNA]</scope>
    <source>
        <strain evidence="4 5">RR4-56</strain>
    </source>
</reference>
<dbReference type="RefSeq" id="WP_165098215.1">
    <property type="nucleotide sequence ID" value="NZ_CP049056.1"/>
</dbReference>
<dbReference type="AlphaFoldDB" id="A0A7L5C0Z0"/>
<accession>A0A7L5C0Z0</accession>
<keyword evidence="3" id="KW-0472">Membrane</keyword>
<keyword evidence="4" id="KW-0813">Transport</keyword>
<evidence type="ECO:0000313" key="5">
    <source>
        <dbReference type="Proteomes" id="UP000503336"/>
    </source>
</evidence>
<evidence type="ECO:0000256" key="2">
    <source>
        <dbReference type="SAM" id="MobiDB-lite"/>
    </source>
</evidence>
<keyword evidence="5" id="KW-1185">Reference proteome</keyword>
<dbReference type="EMBL" id="CP049056">
    <property type="protein sequence ID" value="QIE55814.1"/>
    <property type="molecule type" value="Genomic_DNA"/>
</dbReference>
<keyword evidence="3" id="KW-0812">Transmembrane</keyword>
<dbReference type="GO" id="GO:0005886">
    <property type="term" value="C:plasma membrane"/>
    <property type="evidence" value="ECO:0007669"/>
    <property type="project" value="TreeGrafter"/>
</dbReference>
<feature type="compositionally biased region" description="Low complexity" evidence="2">
    <location>
        <begin position="31"/>
        <end position="43"/>
    </location>
</feature>
<keyword evidence="3" id="KW-1133">Transmembrane helix</keyword>
<keyword evidence="4" id="KW-0762">Sugar transport</keyword>
<evidence type="ECO:0000256" key="1">
    <source>
        <dbReference type="SAM" id="Coils"/>
    </source>
</evidence>
<organism evidence="4 5">
    <name type="scientific">Pikeienuella piscinae</name>
    <dbReference type="NCBI Taxonomy" id="2748098"/>
    <lineage>
        <taxon>Bacteria</taxon>
        <taxon>Pseudomonadati</taxon>
        <taxon>Pseudomonadota</taxon>
        <taxon>Alphaproteobacteria</taxon>
        <taxon>Rhodobacterales</taxon>
        <taxon>Paracoccaceae</taxon>
        <taxon>Pikeienuella</taxon>
    </lineage>
</organism>
<feature type="coiled-coil region" evidence="1">
    <location>
        <begin position="291"/>
        <end position="346"/>
    </location>
</feature>
<feature type="transmembrane region" description="Helical" evidence="3">
    <location>
        <begin position="416"/>
        <end position="438"/>
    </location>
</feature>
<feature type="region of interest" description="Disordered" evidence="2">
    <location>
        <begin position="20"/>
        <end position="77"/>
    </location>
</feature>
<dbReference type="KEGG" id="hdh:G5B40_10340"/>
<proteinExistence type="predicted"/>
<evidence type="ECO:0000313" key="4">
    <source>
        <dbReference type="EMBL" id="QIE55814.1"/>
    </source>
</evidence>
<dbReference type="GO" id="GO:0004713">
    <property type="term" value="F:protein tyrosine kinase activity"/>
    <property type="evidence" value="ECO:0007669"/>
    <property type="project" value="TreeGrafter"/>
</dbReference>
<dbReference type="PANTHER" id="PTHR32309:SF13">
    <property type="entry name" value="FERRIC ENTEROBACTIN TRANSPORT PROTEIN FEPE"/>
    <property type="match status" value="1"/>
</dbReference>
<name>A0A7L5C0Z0_9RHOB</name>
<dbReference type="PANTHER" id="PTHR32309">
    <property type="entry name" value="TYROSINE-PROTEIN KINASE"/>
    <property type="match status" value="1"/>
</dbReference>